<dbReference type="KEGG" id="saqu:EJC51_16405"/>
<accession>A0A3S9HZL6</accession>
<evidence type="ECO:0000313" key="2">
    <source>
        <dbReference type="Proteomes" id="UP000280197"/>
    </source>
</evidence>
<protein>
    <submittedName>
        <fullName evidence="1">Uncharacterized protein</fullName>
    </submittedName>
</protein>
<organism evidence="1 2">
    <name type="scientific">Streptomyces aquilus</name>
    <dbReference type="NCBI Taxonomy" id="2548456"/>
    <lineage>
        <taxon>Bacteria</taxon>
        <taxon>Bacillati</taxon>
        <taxon>Actinomycetota</taxon>
        <taxon>Actinomycetes</taxon>
        <taxon>Kitasatosporales</taxon>
        <taxon>Streptomycetaceae</taxon>
        <taxon>Streptomyces</taxon>
    </lineage>
</organism>
<dbReference type="EMBL" id="CP034463">
    <property type="protein sequence ID" value="AZP17555.1"/>
    <property type="molecule type" value="Genomic_DNA"/>
</dbReference>
<gene>
    <name evidence="1" type="ORF">EJC51_16405</name>
</gene>
<proteinExistence type="predicted"/>
<keyword evidence="2" id="KW-1185">Reference proteome</keyword>
<evidence type="ECO:0000313" key="1">
    <source>
        <dbReference type="EMBL" id="AZP17555.1"/>
    </source>
</evidence>
<sequence length="147" mass="15720">MREDLPQILADHPRNAALLAFLRAQGCAPSGPHDYALGAWQLHTHPDLMDRLAELGLGAPLHAAYGVPLLAREGVAAVAATGTSRLLLRLPVAPADLEPSTPVPGLDRDGWWAVDAWQSELTTVEGDHRLLTAVDRALVHARALVGR</sequence>
<dbReference type="RefSeq" id="WP_126271769.1">
    <property type="nucleotide sequence ID" value="NZ_CP034463.1"/>
</dbReference>
<reference evidence="1 2" key="1">
    <citation type="submission" date="2018-12" db="EMBL/GenBank/DDBJ databases">
        <authorList>
            <person name="Li K."/>
        </authorList>
    </citation>
    <scope>NUCLEOTIDE SEQUENCE [LARGE SCALE GENOMIC DNA]</scope>
    <source>
        <strain evidence="2">CR22</strain>
    </source>
</reference>
<name>A0A3S9HZL6_9ACTN</name>
<dbReference type="Proteomes" id="UP000280197">
    <property type="component" value="Chromosome"/>
</dbReference>
<dbReference type="AlphaFoldDB" id="A0A3S9HZL6"/>